<dbReference type="EMBL" id="CP002045">
    <property type="protein sequence ID" value="ADH93002.1"/>
    <property type="molecule type" value="Genomic_DNA"/>
</dbReference>
<feature type="transmembrane region" description="Helical" evidence="9">
    <location>
        <begin position="355"/>
        <end position="376"/>
    </location>
</feature>
<evidence type="ECO:0000256" key="9">
    <source>
        <dbReference type="SAM" id="Phobius"/>
    </source>
</evidence>
<keyword evidence="7 11" id="KW-0012">Acyltransferase</keyword>
<dbReference type="Pfam" id="PF01757">
    <property type="entry name" value="Acyl_transf_3"/>
    <property type="match status" value="1"/>
</dbReference>
<feature type="transmembrane region" description="Helical" evidence="9">
    <location>
        <begin position="33"/>
        <end position="55"/>
    </location>
</feature>
<dbReference type="GO" id="GO:0005886">
    <property type="term" value="C:plasma membrane"/>
    <property type="evidence" value="ECO:0007669"/>
    <property type="project" value="UniProtKB-SubCell"/>
</dbReference>
<dbReference type="Gene3D" id="3.40.50.1110">
    <property type="entry name" value="SGNH hydrolase"/>
    <property type="match status" value="1"/>
</dbReference>
<dbReference type="KEGG" id="ahe:Arch_1297"/>
<keyword evidence="12" id="KW-1185">Reference proteome</keyword>
<evidence type="ECO:0000256" key="6">
    <source>
        <dbReference type="ARBA" id="ARBA00023136"/>
    </source>
</evidence>
<proteinExistence type="predicted"/>
<protein>
    <submittedName>
        <fullName evidence="11">Acyltransferase 3</fullName>
    </submittedName>
</protein>
<evidence type="ECO:0000256" key="8">
    <source>
        <dbReference type="SAM" id="MobiDB-lite"/>
    </source>
</evidence>
<organism evidence="11 12">
    <name type="scientific">Arcanobacterium haemolyticum (strain ATCC 9345 / DSM 20595 / CCM 5947 / CCUG 17215 / LMG 16163 / NBRC 15585 / NCTC 8452 / 11018)</name>
    <dbReference type="NCBI Taxonomy" id="644284"/>
    <lineage>
        <taxon>Bacteria</taxon>
        <taxon>Bacillati</taxon>
        <taxon>Actinomycetota</taxon>
        <taxon>Actinomycetes</taxon>
        <taxon>Actinomycetales</taxon>
        <taxon>Actinomycetaceae</taxon>
        <taxon>Arcanobacterium</taxon>
    </lineage>
</organism>
<accession>D7BK22</accession>
<keyword evidence="3" id="KW-0808">Transferase</keyword>
<dbReference type="Proteomes" id="UP000000376">
    <property type="component" value="Chromosome"/>
</dbReference>
<evidence type="ECO:0000256" key="7">
    <source>
        <dbReference type="ARBA" id="ARBA00023315"/>
    </source>
</evidence>
<dbReference type="PANTHER" id="PTHR23028">
    <property type="entry name" value="ACETYLTRANSFERASE"/>
    <property type="match status" value="1"/>
</dbReference>
<dbReference type="GO" id="GO:0009103">
    <property type="term" value="P:lipopolysaccharide biosynthetic process"/>
    <property type="evidence" value="ECO:0007669"/>
    <property type="project" value="TreeGrafter"/>
</dbReference>
<keyword evidence="6 9" id="KW-0472">Membrane</keyword>
<feature type="region of interest" description="Disordered" evidence="8">
    <location>
        <begin position="642"/>
        <end position="667"/>
    </location>
</feature>
<evidence type="ECO:0000259" key="10">
    <source>
        <dbReference type="Pfam" id="PF01757"/>
    </source>
</evidence>
<dbReference type="GO" id="GO:0016747">
    <property type="term" value="F:acyltransferase activity, transferring groups other than amino-acyl groups"/>
    <property type="evidence" value="ECO:0007669"/>
    <property type="project" value="InterPro"/>
</dbReference>
<dbReference type="InterPro" id="IPR050879">
    <property type="entry name" value="Acyltransferase_3"/>
</dbReference>
<gene>
    <name evidence="11" type="ordered locus">Arch_1297</name>
</gene>
<comment type="subcellular location">
    <subcellularLocation>
        <location evidence="1">Cell membrane</location>
        <topology evidence="1">Multi-pass membrane protein</topology>
    </subcellularLocation>
</comment>
<evidence type="ECO:0000256" key="5">
    <source>
        <dbReference type="ARBA" id="ARBA00022989"/>
    </source>
</evidence>
<dbReference type="OrthoDB" id="3404679at2"/>
<feature type="transmembrane region" description="Helical" evidence="9">
    <location>
        <begin position="400"/>
        <end position="423"/>
    </location>
</feature>
<dbReference type="HOGENOM" id="CLU_005679_11_2_11"/>
<reference evidence="11 12" key="1">
    <citation type="journal article" date="2010" name="Stand. Genomic Sci.">
        <title>Complete genome sequence of Arcanobacterium haemolyticum type strain (11018).</title>
        <authorList>
            <person name="Yasawong M."/>
            <person name="Teshima H."/>
            <person name="Lapidus A."/>
            <person name="Nolan M."/>
            <person name="Lucas S."/>
            <person name="Glavina Del Rio T."/>
            <person name="Tice H."/>
            <person name="Cheng J."/>
            <person name="Bruce D."/>
            <person name="Detter C."/>
            <person name="Tapia R."/>
            <person name="Han C."/>
            <person name="Goodwin L."/>
            <person name="Pitluck S."/>
            <person name="Liolios K."/>
            <person name="Ivanova N."/>
            <person name="Mavromatis K."/>
            <person name="Mikhailova N."/>
            <person name="Pati A."/>
            <person name="Chen A."/>
            <person name="Palaniappan K."/>
            <person name="Land M."/>
            <person name="Hauser L."/>
            <person name="Chang Y."/>
            <person name="Jeffries C."/>
            <person name="Rohde M."/>
            <person name="Sikorski J."/>
            <person name="Pukall R."/>
            <person name="Goker M."/>
            <person name="Woyke T."/>
            <person name="Bristow J."/>
            <person name="Eisen J."/>
            <person name="Markowitz V."/>
            <person name="Hugenholtz P."/>
            <person name="Kyrpides N."/>
            <person name="Klenk H."/>
        </authorList>
    </citation>
    <scope>NUCLEOTIDE SEQUENCE [LARGE SCALE GENOMIC DNA]</scope>
    <source>
        <strain evidence="12">ATCC 9345 / DSM 20595 / CCUG 17215 / LMG 16163 / NBRC 15585 / NCTC 8452 / 11018</strain>
    </source>
</reference>
<feature type="domain" description="Acyltransferase 3" evidence="10">
    <location>
        <begin position="36"/>
        <end position="367"/>
    </location>
</feature>
<feature type="transmembrane region" description="Helical" evidence="9">
    <location>
        <begin position="328"/>
        <end position="349"/>
    </location>
</feature>
<dbReference type="eggNOG" id="COG1835">
    <property type="taxonomic scope" value="Bacteria"/>
</dbReference>
<feature type="compositionally biased region" description="Polar residues" evidence="8">
    <location>
        <begin position="438"/>
        <end position="450"/>
    </location>
</feature>
<evidence type="ECO:0000256" key="4">
    <source>
        <dbReference type="ARBA" id="ARBA00022692"/>
    </source>
</evidence>
<dbReference type="SUPFAM" id="SSF52266">
    <property type="entry name" value="SGNH hydrolase"/>
    <property type="match status" value="1"/>
</dbReference>
<evidence type="ECO:0000313" key="11">
    <source>
        <dbReference type="EMBL" id="ADH93002.1"/>
    </source>
</evidence>
<feature type="transmembrane region" description="Helical" evidence="9">
    <location>
        <begin position="103"/>
        <end position="122"/>
    </location>
</feature>
<dbReference type="RefSeq" id="WP_013170494.1">
    <property type="nucleotide sequence ID" value="NC_014218.1"/>
</dbReference>
<name>D7BK22_ARCHD</name>
<keyword evidence="2" id="KW-1003">Cell membrane</keyword>
<feature type="transmembrane region" description="Helical" evidence="9">
    <location>
        <begin position="61"/>
        <end position="82"/>
    </location>
</feature>
<feature type="transmembrane region" description="Helical" evidence="9">
    <location>
        <begin position="196"/>
        <end position="216"/>
    </location>
</feature>
<dbReference type="InterPro" id="IPR036514">
    <property type="entry name" value="SGNH_hydro_sf"/>
</dbReference>
<feature type="transmembrane region" description="Helical" evidence="9">
    <location>
        <begin position="173"/>
        <end position="189"/>
    </location>
</feature>
<dbReference type="STRING" id="644284.Arch_1297"/>
<dbReference type="AlphaFoldDB" id="D7BK22"/>
<feature type="compositionally biased region" description="Polar residues" evidence="8">
    <location>
        <begin position="1"/>
        <end position="14"/>
    </location>
</feature>
<keyword evidence="4 9" id="KW-0812">Transmembrane</keyword>
<feature type="transmembrane region" description="Helical" evidence="9">
    <location>
        <begin position="284"/>
        <end position="307"/>
    </location>
</feature>
<dbReference type="InterPro" id="IPR002656">
    <property type="entry name" value="Acyl_transf_3_dom"/>
</dbReference>
<keyword evidence="5 9" id="KW-1133">Transmembrane helix</keyword>
<evidence type="ECO:0000256" key="3">
    <source>
        <dbReference type="ARBA" id="ARBA00022679"/>
    </source>
</evidence>
<feature type="region of interest" description="Disordered" evidence="8">
    <location>
        <begin position="438"/>
        <end position="477"/>
    </location>
</feature>
<evidence type="ECO:0000313" key="12">
    <source>
        <dbReference type="Proteomes" id="UP000000376"/>
    </source>
</evidence>
<dbReference type="PANTHER" id="PTHR23028:SF53">
    <property type="entry name" value="ACYL_TRANSF_3 DOMAIN-CONTAINING PROTEIN"/>
    <property type="match status" value="1"/>
</dbReference>
<feature type="compositionally biased region" description="Basic and acidic residues" evidence="8">
    <location>
        <begin position="453"/>
        <end position="462"/>
    </location>
</feature>
<feature type="region of interest" description="Disordered" evidence="8">
    <location>
        <begin position="1"/>
        <end position="27"/>
    </location>
</feature>
<sequence>MTDTPYNLRTQRPSRPQPHRAGRQPVSYSDHGGYIAGLDGLRALAVVAVILYHVFPGVFRGGFLGVDIFFVISGFLITTLLLREDRTRNYINLRQFWVRRARRLIPALLLLIITVVPTAWAVNPDLIVGIGRQIFGALTFSTNWVEIAHGSSYFDSTAPLLFKNFWSLAIEEQFYLFWPLIMLVILALVSTRQQRVAISGGLMFASSILMMILYTGSNHTRLYYGTDTHIFGLCAGITLAFLWADQHKKIFSTQHWKSFHTLYGWSGLITLLLFIMIMPDNGPWAYMGGMLTASIATCLVIADMLFPRSFLAQFGELSALKWIGTRSYGLYLWHWPILVIVAALYPVAVGSVSEFFRSIIAVTLALVIVEISYRYIETPVRKQGYRLTIARMRRSFNRSLPATILQGSAVALALVTCAAVIFAPAITSTQAQIQAGGTSSLARQKNTAADSKNAPEKTEGKSAKKRPAPPKKLSADLDTTIPNTYEVTVIGDSMVSASRTGLVHAMPGINTFGEPSIQWAQAGEMISKVDKEQKLGRVVVLDFGTNGGISDPDNVRDAIEQLGVNRMIFLVNIYSPSTFVTDTNEVLKKIAGEYVNVELIDWNGLAAKKPELLQVDSTHTSIEGANAYGELIKDSITQGATKLSKQLRKDPGTGWETEAPSEESHTN</sequence>
<evidence type="ECO:0000256" key="1">
    <source>
        <dbReference type="ARBA" id="ARBA00004651"/>
    </source>
</evidence>
<feature type="transmembrane region" description="Helical" evidence="9">
    <location>
        <begin position="222"/>
        <end position="244"/>
    </location>
</feature>
<evidence type="ECO:0000256" key="2">
    <source>
        <dbReference type="ARBA" id="ARBA00022475"/>
    </source>
</evidence>
<feature type="transmembrane region" description="Helical" evidence="9">
    <location>
        <begin position="256"/>
        <end position="278"/>
    </location>
</feature>